<dbReference type="Pfam" id="PF03078">
    <property type="entry name" value="ATHILA"/>
    <property type="match status" value="1"/>
</dbReference>
<evidence type="ECO:0000313" key="2">
    <source>
        <dbReference type="EnsemblPlants" id="AUR62023761-RA:cds"/>
    </source>
</evidence>
<reference evidence="2" key="2">
    <citation type="submission" date="2021-03" db="UniProtKB">
        <authorList>
            <consortium name="EnsemblPlants"/>
        </authorList>
    </citation>
    <scope>IDENTIFICATION</scope>
</reference>
<proteinExistence type="predicted"/>
<accession>A0A803M5N8</accession>
<sequence>MSSYFKRGVVATRYGDLDTLTTLHIEDDIRWLFDNVRMGNLLMTKFPTSQRATLEFLSSLKVQLFPNPSSGETKITFRLFNNDHTWNLNNLNLAFGLQGGGSRMTPIRWDVDDLWRILTGEGTYDSKRSSITSVRHPALRYTLNILSNIGAFFIQQLQHVANNNTTGGKFVQGGFITHIANYLGYNEELKRDGFVDGIDAVEIPSSWLKKKDGTTL</sequence>
<evidence type="ECO:0000313" key="3">
    <source>
        <dbReference type="Proteomes" id="UP000596660"/>
    </source>
</evidence>
<feature type="domain" description="Arabidopsis retrotransposon Orf1 C-terminal" evidence="1">
    <location>
        <begin position="10"/>
        <end position="149"/>
    </location>
</feature>
<name>A0A803M5N8_CHEQI</name>
<dbReference type="Proteomes" id="UP000596660">
    <property type="component" value="Unplaced"/>
</dbReference>
<protein>
    <recommendedName>
        <fullName evidence="1">Arabidopsis retrotransposon Orf1 C-terminal domain-containing protein</fullName>
    </recommendedName>
</protein>
<evidence type="ECO:0000259" key="1">
    <source>
        <dbReference type="Pfam" id="PF03078"/>
    </source>
</evidence>
<dbReference type="Gramene" id="AUR62023761-RA">
    <property type="protein sequence ID" value="AUR62023761-RA:cds"/>
    <property type="gene ID" value="AUR62023761"/>
</dbReference>
<organism evidence="2 3">
    <name type="scientific">Chenopodium quinoa</name>
    <name type="common">Quinoa</name>
    <dbReference type="NCBI Taxonomy" id="63459"/>
    <lineage>
        <taxon>Eukaryota</taxon>
        <taxon>Viridiplantae</taxon>
        <taxon>Streptophyta</taxon>
        <taxon>Embryophyta</taxon>
        <taxon>Tracheophyta</taxon>
        <taxon>Spermatophyta</taxon>
        <taxon>Magnoliopsida</taxon>
        <taxon>eudicotyledons</taxon>
        <taxon>Gunneridae</taxon>
        <taxon>Pentapetalae</taxon>
        <taxon>Caryophyllales</taxon>
        <taxon>Chenopodiaceae</taxon>
        <taxon>Chenopodioideae</taxon>
        <taxon>Atripliceae</taxon>
        <taxon>Chenopodium</taxon>
    </lineage>
</organism>
<keyword evidence="3" id="KW-1185">Reference proteome</keyword>
<reference evidence="2" key="1">
    <citation type="journal article" date="2017" name="Nature">
        <title>The genome of Chenopodium quinoa.</title>
        <authorList>
            <person name="Jarvis D.E."/>
            <person name="Ho Y.S."/>
            <person name="Lightfoot D.J."/>
            <person name="Schmoeckel S.M."/>
            <person name="Li B."/>
            <person name="Borm T.J.A."/>
            <person name="Ohyanagi H."/>
            <person name="Mineta K."/>
            <person name="Michell C.T."/>
            <person name="Saber N."/>
            <person name="Kharbatia N.M."/>
            <person name="Rupper R.R."/>
            <person name="Sharp A.R."/>
            <person name="Dally N."/>
            <person name="Boughton B.A."/>
            <person name="Woo Y.H."/>
            <person name="Gao G."/>
            <person name="Schijlen E.G.W.M."/>
            <person name="Guo X."/>
            <person name="Momin A.A."/>
            <person name="Negrao S."/>
            <person name="Al-Babili S."/>
            <person name="Gehring C."/>
            <person name="Roessner U."/>
            <person name="Jung C."/>
            <person name="Murphy K."/>
            <person name="Arold S.T."/>
            <person name="Gojobori T."/>
            <person name="van der Linden C.G."/>
            <person name="van Loo E.N."/>
            <person name="Jellen E.N."/>
            <person name="Maughan P.J."/>
            <person name="Tester M."/>
        </authorList>
    </citation>
    <scope>NUCLEOTIDE SEQUENCE [LARGE SCALE GENOMIC DNA]</scope>
    <source>
        <strain evidence="2">cv. PI 614886</strain>
    </source>
</reference>
<dbReference type="AlphaFoldDB" id="A0A803M5N8"/>
<dbReference type="InterPro" id="IPR004312">
    <property type="entry name" value="ATHILA_Orf1_C"/>
</dbReference>
<dbReference type="EnsemblPlants" id="AUR62023761-RA">
    <property type="protein sequence ID" value="AUR62023761-RA:cds"/>
    <property type="gene ID" value="AUR62023761"/>
</dbReference>